<dbReference type="AlphaFoldDB" id="A0A7N0UU15"/>
<keyword evidence="1" id="KW-0472">Membrane</keyword>
<keyword evidence="1" id="KW-1133">Transmembrane helix</keyword>
<protein>
    <recommendedName>
        <fullName evidence="4">ATG8-interacting protein 1</fullName>
    </recommendedName>
</protein>
<evidence type="ECO:0000313" key="3">
    <source>
        <dbReference type="Proteomes" id="UP000594263"/>
    </source>
</evidence>
<dbReference type="Gramene" id="Kaladp0085s0115.1.v1.1">
    <property type="protein sequence ID" value="Kaladp0085s0115.1.v1.1"/>
    <property type="gene ID" value="Kaladp0085s0115.v1.1"/>
</dbReference>
<dbReference type="OMA" id="QHEDSAF"/>
<keyword evidence="1" id="KW-0812">Transmembrane</keyword>
<dbReference type="PANTHER" id="PTHR34797:SF1">
    <property type="entry name" value="ATG8-INTERACTING PROTEIN 2"/>
    <property type="match status" value="1"/>
</dbReference>
<dbReference type="InterPro" id="IPR040304">
    <property type="entry name" value="ATG8-IP-1/2"/>
</dbReference>
<feature type="transmembrane region" description="Helical" evidence="1">
    <location>
        <begin position="234"/>
        <end position="251"/>
    </location>
</feature>
<keyword evidence="3" id="KW-1185">Reference proteome</keyword>
<reference evidence="2" key="1">
    <citation type="submission" date="2021-01" db="UniProtKB">
        <authorList>
            <consortium name="EnsemblPlants"/>
        </authorList>
    </citation>
    <scope>IDENTIFICATION</scope>
</reference>
<evidence type="ECO:0000256" key="1">
    <source>
        <dbReference type="SAM" id="Phobius"/>
    </source>
</evidence>
<name>A0A7N0UU15_KALFE</name>
<evidence type="ECO:0008006" key="4">
    <source>
        <dbReference type="Google" id="ProtNLM"/>
    </source>
</evidence>
<dbReference type="EnsemblPlants" id="Kaladp0085s0115.1.v1.1">
    <property type="protein sequence ID" value="Kaladp0085s0115.1.v1.1"/>
    <property type="gene ID" value="Kaladp0085s0115.v1.1"/>
</dbReference>
<evidence type="ECO:0000313" key="2">
    <source>
        <dbReference type="EnsemblPlants" id="Kaladp0085s0115.1.v1.1"/>
    </source>
</evidence>
<dbReference type="Proteomes" id="UP000594263">
    <property type="component" value="Unplaced"/>
</dbReference>
<dbReference type="PANTHER" id="PTHR34797">
    <property type="entry name" value="ATG8-INTERACTING PROTEIN 2"/>
    <property type="match status" value="1"/>
</dbReference>
<organism evidence="2 3">
    <name type="scientific">Kalanchoe fedtschenkoi</name>
    <name type="common">Lavender scallops</name>
    <name type="synonym">South American air plant</name>
    <dbReference type="NCBI Taxonomy" id="63787"/>
    <lineage>
        <taxon>Eukaryota</taxon>
        <taxon>Viridiplantae</taxon>
        <taxon>Streptophyta</taxon>
        <taxon>Embryophyta</taxon>
        <taxon>Tracheophyta</taxon>
        <taxon>Spermatophyta</taxon>
        <taxon>Magnoliopsida</taxon>
        <taxon>eudicotyledons</taxon>
        <taxon>Gunneridae</taxon>
        <taxon>Pentapetalae</taxon>
        <taxon>Saxifragales</taxon>
        <taxon>Crassulaceae</taxon>
        <taxon>Kalanchoe</taxon>
    </lineage>
</organism>
<proteinExistence type="predicted"/>
<sequence length="306" mass="33640">MADNEELDAVTVRGNDWEVVSLTASAYAAAPGPKAVEQGIDDNSNVSGEVDGETSDSLFMSRHFAFPITETLLSDADKSQMRKTDKDKDLVSDLVEEGYKSAMKVEDDHCLTGFNLSDDFSELQLYDGKVDKQSICGAELEASETLLGLNLIENEEIPYAAAAYGSSHADAPVDEKVDPPNLIGSSERGSDVPADVSELNYKKEESSEESNLPCEAWWKRHAASLYAHAKETNTFWSIFIAAAVMGLVVLGHRWRKERRQILQVKWHVVVKEEKSGSVIQPVARLKDVILGGSRAHSLFRGASYEL</sequence>
<accession>A0A7N0UU15</accession>